<accession>A0A9P6G2N0</accession>
<dbReference type="SMART" id="SM00248">
    <property type="entry name" value="ANK"/>
    <property type="match status" value="3"/>
</dbReference>
<name>A0A9P6G2N0_9FUNG</name>
<dbReference type="EMBL" id="JAABOA010000088">
    <property type="protein sequence ID" value="KAF9585994.1"/>
    <property type="molecule type" value="Genomic_DNA"/>
</dbReference>
<sequence>MSGEEGASKNELLMAAAKSDNLEMLDEVLSDDSSSFDINHMDGAGNSALHYAAKSASTGCLEVLLYYDGIDINIVNRMEGDTPLHKAAAFEDTETALHMVQLLIMHGASPSIRNRLKQTAADKAPGDTHQEIKAFLEQAEIGNRFAAHDVRDIVADNSDSDDGGPSDEE</sequence>
<feature type="repeat" description="ANK" evidence="3">
    <location>
        <begin position="44"/>
        <end position="77"/>
    </location>
</feature>
<evidence type="ECO:0000256" key="1">
    <source>
        <dbReference type="ARBA" id="ARBA00022737"/>
    </source>
</evidence>
<comment type="caution">
    <text evidence="4">The sequence shown here is derived from an EMBL/GenBank/DDBJ whole genome shotgun (WGS) entry which is preliminary data.</text>
</comment>
<dbReference type="PANTHER" id="PTHR24171">
    <property type="entry name" value="ANKYRIN REPEAT DOMAIN-CONTAINING PROTEIN 39-RELATED"/>
    <property type="match status" value="1"/>
</dbReference>
<evidence type="ECO:0000256" key="2">
    <source>
        <dbReference type="ARBA" id="ARBA00023043"/>
    </source>
</evidence>
<dbReference type="Proteomes" id="UP000780801">
    <property type="component" value="Unassembled WGS sequence"/>
</dbReference>
<proteinExistence type="predicted"/>
<evidence type="ECO:0000313" key="5">
    <source>
        <dbReference type="Proteomes" id="UP000780801"/>
    </source>
</evidence>
<dbReference type="SUPFAM" id="SSF48403">
    <property type="entry name" value="Ankyrin repeat"/>
    <property type="match status" value="1"/>
</dbReference>
<dbReference type="PANTHER" id="PTHR24171:SF8">
    <property type="entry name" value="BRCA1-ASSOCIATED RING DOMAIN PROTEIN 1"/>
    <property type="match status" value="1"/>
</dbReference>
<dbReference type="PRINTS" id="PR01415">
    <property type="entry name" value="ANKYRIN"/>
</dbReference>
<evidence type="ECO:0000313" key="4">
    <source>
        <dbReference type="EMBL" id="KAF9585994.1"/>
    </source>
</evidence>
<keyword evidence="2 3" id="KW-0040">ANK repeat</keyword>
<dbReference type="GO" id="GO:0085020">
    <property type="term" value="P:protein K6-linked ubiquitination"/>
    <property type="evidence" value="ECO:0007669"/>
    <property type="project" value="TreeGrafter"/>
</dbReference>
<keyword evidence="1" id="KW-0677">Repeat</keyword>
<dbReference type="PROSITE" id="PS50088">
    <property type="entry name" value="ANK_REPEAT"/>
    <property type="match status" value="2"/>
</dbReference>
<dbReference type="AlphaFoldDB" id="A0A9P6G2N0"/>
<dbReference type="InterPro" id="IPR002110">
    <property type="entry name" value="Ankyrin_rpt"/>
</dbReference>
<gene>
    <name evidence="4" type="ORF">BGW38_010593</name>
</gene>
<dbReference type="OrthoDB" id="9995210at2759"/>
<organism evidence="4 5">
    <name type="scientific">Lunasporangiospora selenospora</name>
    <dbReference type="NCBI Taxonomy" id="979761"/>
    <lineage>
        <taxon>Eukaryota</taxon>
        <taxon>Fungi</taxon>
        <taxon>Fungi incertae sedis</taxon>
        <taxon>Mucoromycota</taxon>
        <taxon>Mortierellomycotina</taxon>
        <taxon>Mortierellomycetes</taxon>
        <taxon>Mortierellales</taxon>
        <taxon>Mortierellaceae</taxon>
        <taxon>Lunasporangiospora</taxon>
    </lineage>
</organism>
<dbReference type="GO" id="GO:0004842">
    <property type="term" value="F:ubiquitin-protein transferase activity"/>
    <property type="evidence" value="ECO:0007669"/>
    <property type="project" value="TreeGrafter"/>
</dbReference>
<dbReference type="InterPro" id="IPR036770">
    <property type="entry name" value="Ankyrin_rpt-contain_sf"/>
</dbReference>
<dbReference type="PROSITE" id="PS50297">
    <property type="entry name" value="ANK_REP_REGION"/>
    <property type="match status" value="1"/>
</dbReference>
<evidence type="ECO:0000256" key="3">
    <source>
        <dbReference type="PROSITE-ProRule" id="PRU00023"/>
    </source>
</evidence>
<dbReference type="Gene3D" id="1.25.40.20">
    <property type="entry name" value="Ankyrin repeat-containing domain"/>
    <property type="match status" value="2"/>
</dbReference>
<reference evidence="4" key="1">
    <citation type="journal article" date="2020" name="Fungal Divers.">
        <title>Resolving the Mortierellaceae phylogeny through synthesis of multi-gene phylogenetics and phylogenomics.</title>
        <authorList>
            <person name="Vandepol N."/>
            <person name="Liber J."/>
            <person name="Desiro A."/>
            <person name="Na H."/>
            <person name="Kennedy M."/>
            <person name="Barry K."/>
            <person name="Grigoriev I.V."/>
            <person name="Miller A.N."/>
            <person name="O'Donnell K."/>
            <person name="Stajich J.E."/>
            <person name="Bonito G."/>
        </authorList>
    </citation>
    <scope>NUCLEOTIDE SEQUENCE</scope>
    <source>
        <strain evidence="4">KOD1015</strain>
    </source>
</reference>
<keyword evidence="5" id="KW-1185">Reference proteome</keyword>
<dbReference type="Pfam" id="PF13637">
    <property type="entry name" value="Ank_4"/>
    <property type="match status" value="1"/>
</dbReference>
<evidence type="ECO:0008006" key="6">
    <source>
        <dbReference type="Google" id="ProtNLM"/>
    </source>
</evidence>
<feature type="repeat" description="ANK" evidence="3">
    <location>
        <begin position="79"/>
        <end position="115"/>
    </location>
</feature>
<protein>
    <recommendedName>
        <fullName evidence="6">Ankyrin repeat-containing protein</fullName>
    </recommendedName>
</protein>